<dbReference type="AlphaFoldDB" id="A0A1H1JNR9"/>
<reference evidence="2" key="1">
    <citation type="submission" date="2016-10" db="EMBL/GenBank/DDBJ databases">
        <authorList>
            <person name="Varghese N."/>
        </authorList>
    </citation>
    <scope>NUCLEOTIDE SEQUENCE [LARGE SCALE GENOMIC DNA]</scope>
    <source>
        <strain evidence="2">GAS106B</strain>
    </source>
</reference>
<dbReference type="EMBL" id="FNKP01000003">
    <property type="protein sequence ID" value="SDR51339.1"/>
    <property type="molecule type" value="Genomic_DNA"/>
</dbReference>
<keyword evidence="2" id="KW-1185">Reference proteome</keyword>
<organism evidence="1 2">
    <name type="scientific">Paraburkholderia fungorum</name>
    <dbReference type="NCBI Taxonomy" id="134537"/>
    <lineage>
        <taxon>Bacteria</taxon>
        <taxon>Pseudomonadati</taxon>
        <taxon>Pseudomonadota</taxon>
        <taxon>Betaproteobacteria</taxon>
        <taxon>Burkholderiales</taxon>
        <taxon>Burkholderiaceae</taxon>
        <taxon>Paraburkholderia</taxon>
    </lineage>
</organism>
<accession>A0A1H1JNR9</accession>
<evidence type="ECO:0000313" key="1">
    <source>
        <dbReference type="EMBL" id="SDR51339.1"/>
    </source>
</evidence>
<evidence type="ECO:0008006" key="3">
    <source>
        <dbReference type="Google" id="ProtNLM"/>
    </source>
</evidence>
<protein>
    <recommendedName>
        <fullName evidence="3">RepB plasmid partition domain-containing protein</fullName>
    </recommendedName>
</protein>
<sequence>MTARTRPVAGDHQSDVSKTSRYCRLPRLERMQAVMRAQCIRIKRTANAMKHIAEGNRRLRRLLDDLLRDTGFISLLDEVGIKRIPSMLVSRIVHTTSEGGAVGGRQPVSTFDVPMQEQSESRFAAPDCLPERTTLCLSCMSNFRRRQVLELMRQTRCFTGDFALALLVASPAAELVNQSRSVRYDSDYVAGLQRQERKLQKAVSIVGLLRQEHPLMLVERTLHLVVGRQLLARAPVRTWLVRQSPEYLASIMQLGAGKGPKRVSRRPIRVAE</sequence>
<evidence type="ECO:0000313" key="2">
    <source>
        <dbReference type="Proteomes" id="UP000183487"/>
    </source>
</evidence>
<dbReference type="Proteomes" id="UP000183487">
    <property type="component" value="Unassembled WGS sequence"/>
</dbReference>
<proteinExistence type="predicted"/>
<gene>
    <name evidence="1" type="ORF">SAMN05443245_6898</name>
</gene>
<name>A0A1H1JNR9_9BURK</name>